<dbReference type="EMBL" id="JACVVK020000347">
    <property type="protein sequence ID" value="KAK7477554.1"/>
    <property type="molecule type" value="Genomic_DNA"/>
</dbReference>
<proteinExistence type="predicted"/>
<protein>
    <submittedName>
        <fullName evidence="2">Uncharacterized protein</fullName>
    </submittedName>
</protein>
<name>A0ABD0JSB8_9CAEN</name>
<dbReference type="AlphaFoldDB" id="A0ABD0JSB8"/>
<feature type="compositionally biased region" description="Polar residues" evidence="1">
    <location>
        <begin position="296"/>
        <end position="322"/>
    </location>
</feature>
<sequence>MSKGLGEGSQMGEKGSYRNVLERKACCLWSRHGGERFSPPSGHGNTGRDNMADRPALPPVSMRDKQASVLSDTLRVACVKTRYFWLMSNVLRIHERSSDELSGRNEGENHISSFINSSHCIQLHMINIRHLLWTRNIRHSLWILKQTTFVVDWGTYDTRCGLGAYNTRGGLGNNDTRCGLGSCDTRCGLGTYGTCCGLGTYDTRCGLGVCRGRREKLEVKTKQKRTSRVSVFNFFFPPQFQISSTDFVDNYFPQKLPCILKTPLIFTSVIRYPPSPLPSIPATLHLCYPPSRMEQKSSSNSSTAKVGSDTTPSTSVGAGSVL</sequence>
<comment type="caution">
    <text evidence="2">The sequence shown here is derived from an EMBL/GenBank/DDBJ whole genome shotgun (WGS) entry which is preliminary data.</text>
</comment>
<evidence type="ECO:0000256" key="1">
    <source>
        <dbReference type="SAM" id="MobiDB-lite"/>
    </source>
</evidence>
<gene>
    <name evidence="2" type="ORF">BaRGS_00031239</name>
</gene>
<evidence type="ECO:0000313" key="2">
    <source>
        <dbReference type="EMBL" id="KAK7477554.1"/>
    </source>
</evidence>
<evidence type="ECO:0000313" key="3">
    <source>
        <dbReference type="Proteomes" id="UP001519460"/>
    </source>
</evidence>
<keyword evidence="3" id="KW-1185">Reference proteome</keyword>
<accession>A0ABD0JSB8</accession>
<feature type="region of interest" description="Disordered" evidence="1">
    <location>
        <begin position="37"/>
        <end position="64"/>
    </location>
</feature>
<dbReference type="Proteomes" id="UP001519460">
    <property type="component" value="Unassembled WGS sequence"/>
</dbReference>
<feature type="region of interest" description="Disordered" evidence="1">
    <location>
        <begin position="291"/>
        <end position="322"/>
    </location>
</feature>
<organism evidence="2 3">
    <name type="scientific">Batillaria attramentaria</name>
    <dbReference type="NCBI Taxonomy" id="370345"/>
    <lineage>
        <taxon>Eukaryota</taxon>
        <taxon>Metazoa</taxon>
        <taxon>Spiralia</taxon>
        <taxon>Lophotrochozoa</taxon>
        <taxon>Mollusca</taxon>
        <taxon>Gastropoda</taxon>
        <taxon>Caenogastropoda</taxon>
        <taxon>Sorbeoconcha</taxon>
        <taxon>Cerithioidea</taxon>
        <taxon>Batillariidae</taxon>
        <taxon>Batillaria</taxon>
    </lineage>
</organism>
<reference evidence="2 3" key="1">
    <citation type="journal article" date="2023" name="Sci. Data">
        <title>Genome assembly of the Korean intertidal mud-creeper Batillaria attramentaria.</title>
        <authorList>
            <person name="Patra A.K."/>
            <person name="Ho P.T."/>
            <person name="Jun S."/>
            <person name="Lee S.J."/>
            <person name="Kim Y."/>
            <person name="Won Y.J."/>
        </authorList>
    </citation>
    <scope>NUCLEOTIDE SEQUENCE [LARGE SCALE GENOMIC DNA]</scope>
    <source>
        <strain evidence="2">Wonlab-2016</strain>
    </source>
</reference>